<evidence type="ECO:0000313" key="5">
    <source>
        <dbReference type="Proteomes" id="UP001319921"/>
    </source>
</evidence>
<feature type="domain" description="Thioredoxin-like fold" evidence="2">
    <location>
        <begin position="101"/>
        <end position="175"/>
    </location>
</feature>
<keyword evidence="5" id="KW-1185">Reference proteome</keyword>
<comment type="similarity">
    <text evidence="1">Belongs to the glutaredoxin family.</text>
</comment>
<dbReference type="KEGG" id="scas:SACC_10110"/>
<evidence type="ECO:0000256" key="1">
    <source>
        <dbReference type="ARBA" id="ARBA00007787"/>
    </source>
</evidence>
<dbReference type="SUPFAM" id="SSF52833">
    <property type="entry name" value="Thioredoxin-like"/>
    <property type="match status" value="1"/>
</dbReference>
<accession>A0AAQ4CQB3</accession>
<protein>
    <submittedName>
        <fullName evidence="4">Glutaredoxin</fullName>
    </submittedName>
</protein>
<dbReference type="CDD" id="cd02973">
    <property type="entry name" value="TRX_GRX_like"/>
    <property type="match status" value="1"/>
</dbReference>
<name>A0AAQ4CQB3_9CREN</name>
<evidence type="ECO:0000259" key="3">
    <source>
        <dbReference type="Pfam" id="PF21873"/>
    </source>
</evidence>
<dbReference type="InterPro" id="IPR054067">
    <property type="entry name" value="SSO1120-like_N"/>
</dbReference>
<gene>
    <name evidence="4" type="ORF">SACC_10110</name>
</gene>
<dbReference type="InterPro" id="IPR036249">
    <property type="entry name" value="Thioredoxin-like_sf"/>
</dbReference>
<dbReference type="Proteomes" id="UP001319921">
    <property type="component" value="Chromosome"/>
</dbReference>
<dbReference type="Pfam" id="PF13192">
    <property type="entry name" value="Thioredoxin_3"/>
    <property type="match status" value="1"/>
</dbReference>
<evidence type="ECO:0000259" key="2">
    <source>
        <dbReference type="Pfam" id="PF13192"/>
    </source>
</evidence>
<proteinExistence type="inferred from homology"/>
<dbReference type="AlphaFoldDB" id="A0AAQ4CQB3"/>
<dbReference type="GeneID" id="68865756"/>
<dbReference type="RefSeq" id="WP_229571947.1">
    <property type="nucleotide sequence ID" value="NZ_AP025226.1"/>
</dbReference>
<dbReference type="Gene3D" id="3.40.30.80">
    <property type="match status" value="1"/>
</dbReference>
<sequence>MSYDYVIRQYSRAIKPNVKIVECKGEELFSQLRELMTIETSNECSKPIVKVMRDNRNYFTYYGIPIANELWPFLNALVRISNDVIHLDEKEVEMAKQIKGNIKLFVTPDCTKCPVTAEFLYQVAQINDNVSLEIYDVTEYKKERDRYRVLSVPKIVFNEKVEIPGTFPSIVILKMMLKAAQA</sequence>
<dbReference type="Pfam" id="PF21873">
    <property type="entry name" value="Thioredoxin_17"/>
    <property type="match status" value="1"/>
</dbReference>
<dbReference type="PANTHER" id="PTHR37170">
    <property type="entry name" value="GLUTAREDOXIN-RELATED"/>
    <property type="match status" value="1"/>
</dbReference>
<organism evidence="4 5">
    <name type="scientific">Saccharolobus caldissimus</name>
    <dbReference type="NCBI Taxonomy" id="1702097"/>
    <lineage>
        <taxon>Archaea</taxon>
        <taxon>Thermoproteota</taxon>
        <taxon>Thermoprotei</taxon>
        <taxon>Sulfolobales</taxon>
        <taxon>Sulfolobaceae</taxon>
        <taxon>Saccharolobus</taxon>
    </lineage>
</organism>
<dbReference type="EMBL" id="AP025226">
    <property type="protein sequence ID" value="BDB97994.1"/>
    <property type="molecule type" value="Genomic_DNA"/>
</dbReference>
<evidence type="ECO:0000313" key="4">
    <source>
        <dbReference type="EMBL" id="BDB97994.1"/>
    </source>
</evidence>
<dbReference type="InterPro" id="IPR012336">
    <property type="entry name" value="Thioredoxin-like_fold"/>
</dbReference>
<feature type="domain" description="SSO1120-like N-terminal thioredoxin-like" evidence="3">
    <location>
        <begin position="3"/>
        <end position="83"/>
    </location>
</feature>
<dbReference type="PANTHER" id="PTHR37170:SF1">
    <property type="entry name" value="GLUTAREDOXIN-LIKE PROTEIN"/>
    <property type="match status" value="1"/>
</dbReference>
<reference evidence="4 5" key="1">
    <citation type="journal article" date="2022" name="Microbiol. Resour. Announc.">
        <title>Complete Genome Sequence of the Hyperthermophilic and Acidophilic Archaeon Saccharolobus caldissimus Strain HS-3T.</title>
        <authorList>
            <person name="Sakai H.D."/>
            <person name="Kurosawa N."/>
        </authorList>
    </citation>
    <scope>NUCLEOTIDE SEQUENCE [LARGE SCALE GENOMIC DNA]</scope>
    <source>
        <strain evidence="4 5">JCM32116</strain>
    </source>
</reference>